<dbReference type="InterPro" id="IPR001647">
    <property type="entry name" value="HTH_TetR"/>
</dbReference>
<dbReference type="AlphaFoldDB" id="A0A5Q0LQ21"/>
<keyword evidence="7" id="KW-1185">Reference proteome</keyword>
<dbReference type="PANTHER" id="PTHR30055">
    <property type="entry name" value="HTH-TYPE TRANSCRIPTIONAL REGULATOR RUTR"/>
    <property type="match status" value="1"/>
</dbReference>
<protein>
    <submittedName>
        <fullName evidence="6">TetR family transcriptional regulator</fullName>
    </submittedName>
</protein>
<dbReference type="Pfam" id="PF17920">
    <property type="entry name" value="TetR_C_16"/>
    <property type="match status" value="1"/>
</dbReference>
<dbReference type="PRINTS" id="PR00455">
    <property type="entry name" value="HTHTETR"/>
</dbReference>
<dbReference type="InterPro" id="IPR041678">
    <property type="entry name" value="TetR_C_16"/>
</dbReference>
<evidence type="ECO:0000256" key="4">
    <source>
        <dbReference type="PROSITE-ProRule" id="PRU00335"/>
    </source>
</evidence>
<evidence type="ECO:0000259" key="5">
    <source>
        <dbReference type="PROSITE" id="PS50977"/>
    </source>
</evidence>
<dbReference type="GO" id="GO:0003700">
    <property type="term" value="F:DNA-binding transcription factor activity"/>
    <property type="evidence" value="ECO:0007669"/>
    <property type="project" value="TreeGrafter"/>
</dbReference>
<proteinExistence type="predicted"/>
<evidence type="ECO:0000256" key="3">
    <source>
        <dbReference type="ARBA" id="ARBA00023163"/>
    </source>
</evidence>
<dbReference type="InterPro" id="IPR050109">
    <property type="entry name" value="HTH-type_TetR-like_transc_reg"/>
</dbReference>
<dbReference type="InterPro" id="IPR009057">
    <property type="entry name" value="Homeodomain-like_sf"/>
</dbReference>
<dbReference type="SUPFAM" id="SSF46689">
    <property type="entry name" value="Homeodomain-like"/>
    <property type="match status" value="1"/>
</dbReference>
<feature type="domain" description="HTH tetR-type" evidence="5">
    <location>
        <begin position="17"/>
        <end position="77"/>
    </location>
</feature>
<dbReference type="PROSITE" id="PS50977">
    <property type="entry name" value="HTH_TETR_2"/>
    <property type="match status" value="1"/>
</dbReference>
<evidence type="ECO:0000313" key="6">
    <source>
        <dbReference type="EMBL" id="QFZ78484.1"/>
    </source>
</evidence>
<dbReference type="InterPro" id="IPR036271">
    <property type="entry name" value="Tet_transcr_reg_TetR-rel_C_sf"/>
</dbReference>
<organism evidence="6 7">
    <name type="scientific">Streptomyces fagopyri</name>
    <dbReference type="NCBI Taxonomy" id="2662397"/>
    <lineage>
        <taxon>Bacteria</taxon>
        <taxon>Bacillati</taxon>
        <taxon>Actinomycetota</taxon>
        <taxon>Actinomycetes</taxon>
        <taxon>Kitasatosporales</taxon>
        <taxon>Streptomycetaceae</taxon>
        <taxon>Streptomyces</taxon>
    </lineage>
</organism>
<dbReference type="Gene3D" id="1.10.357.10">
    <property type="entry name" value="Tetracycline Repressor, domain 2"/>
    <property type="match status" value="1"/>
</dbReference>
<gene>
    <name evidence="6" type="ORF">GFH48_01110</name>
</gene>
<evidence type="ECO:0000256" key="1">
    <source>
        <dbReference type="ARBA" id="ARBA00023015"/>
    </source>
</evidence>
<evidence type="ECO:0000256" key="2">
    <source>
        <dbReference type="ARBA" id="ARBA00023125"/>
    </source>
</evidence>
<dbReference type="Proteomes" id="UP000326179">
    <property type="component" value="Chromosome"/>
</dbReference>
<evidence type="ECO:0000313" key="7">
    <source>
        <dbReference type="Proteomes" id="UP000326179"/>
    </source>
</evidence>
<feature type="DNA-binding region" description="H-T-H motif" evidence="4">
    <location>
        <begin position="40"/>
        <end position="59"/>
    </location>
</feature>
<dbReference type="PANTHER" id="PTHR30055:SF234">
    <property type="entry name" value="HTH-TYPE TRANSCRIPTIONAL REGULATOR BETI"/>
    <property type="match status" value="1"/>
</dbReference>
<name>A0A5Q0LQ21_9ACTN</name>
<dbReference type="SUPFAM" id="SSF48498">
    <property type="entry name" value="Tetracyclin repressor-like, C-terminal domain"/>
    <property type="match status" value="1"/>
</dbReference>
<dbReference type="GO" id="GO:0000976">
    <property type="term" value="F:transcription cis-regulatory region binding"/>
    <property type="evidence" value="ECO:0007669"/>
    <property type="project" value="TreeGrafter"/>
</dbReference>
<keyword evidence="2 4" id="KW-0238">DNA-binding</keyword>
<keyword evidence="3" id="KW-0804">Transcription</keyword>
<sequence>MLTLMSAAHPARKRDSAATREAILAAAVVEFTEHGYAAAGVRQISERAGVTAMMINRYFGSKKNLFAHAVDRAFSPSTIVGGLPADLPSTIAGALAERTAPGAEQLDPFLLLLRSAAEPEAADILRQGIEAHVGARFSALLDGSAPDVRAQLGLALVAGTWLLRTVVGTTALATADNDSLAALLTEMLEPVVHRTAAVAPHDNAASDTKHG</sequence>
<dbReference type="EMBL" id="CP045643">
    <property type="protein sequence ID" value="QFZ78484.1"/>
    <property type="molecule type" value="Genomic_DNA"/>
</dbReference>
<accession>A0A5Q0LQ21</accession>
<dbReference type="Pfam" id="PF00440">
    <property type="entry name" value="TetR_N"/>
    <property type="match status" value="1"/>
</dbReference>
<keyword evidence="1" id="KW-0805">Transcription regulation</keyword>
<reference evidence="6 7" key="1">
    <citation type="submission" date="2019-10" db="EMBL/GenBank/DDBJ databases">
        <title>A novel species.</title>
        <authorList>
            <person name="Gao J."/>
        </authorList>
    </citation>
    <scope>NUCLEOTIDE SEQUENCE [LARGE SCALE GENOMIC DNA]</scope>
    <source>
        <strain evidence="6 7">QMT-28</strain>
    </source>
</reference>
<dbReference type="KEGG" id="sfy:GFH48_01110"/>